<name>A0A1S2YLM9_CICAR</name>
<dbReference type="InterPro" id="IPR007750">
    <property type="entry name" value="DUF674"/>
</dbReference>
<dbReference type="KEGG" id="cam:101488456"/>
<dbReference type="eggNOG" id="ENOG502RI50">
    <property type="taxonomic scope" value="Eukaryota"/>
</dbReference>
<sequence>MCGFVMASKQEPKFPLRLLVDKEKNQVVVAESKSDLIDILFSFLTLPLGTIIRLLSKNQHHNIHDYDDQPQEENIGCINNLYKSVENLSDGVFWNNTCKEMLLCPRNSCESVCKNLKLNLDDTKPKKYFMCGRCCRGSDLFLSTFDGASCSCGKLMDKEMKLHGDFSEEGHNNEDGVFVKKGTLYLIFNDLKVLQNSPGNSVQQLIQLGYKNFNKLTQISLNVGLNEILHLLKQSLISKSPLTDVFLANGEFKRMYTFSPKQGPKIENWTNIKLKVMVRKSKKKILYAEAEGDFIDFLFSFLTTPIGSILKQLNGNFSIGSIDNLHKSVKEFNPSWFISPLGNPLPNPKVASQFGCMKQPLKNLCEEYNHTYWYGKGVVKNHICYSNVNGVISKDKSLIKNPIAMKVFDPRSPFGKIEYALGFVKRPSLFVVWDDLHVTPFANTSSISFLHKMNVPLDDLEEHIVSIGEIEALNLLGASLTSSKDVLTEGLFHHLKKSKEEATT</sequence>
<evidence type="ECO:0000313" key="1">
    <source>
        <dbReference type="Proteomes" id="UP000087171"/>
    </source>
</evidence>
<reference evidence="1" key="1">
    <citation type="journal article" date="2013" name="Nat. Biotechnol.">
        <title>Draft genome sequence of chickpea (Cicer arietinum) provides a resource for trait improvement.</title>
        <authorList>
            <person name="Varshney R.K."/>
            <person name="Song C."/>
            <person name="Saxena R.K."/>
            <person name="Azam S."/>
            <person name="Yu S."/>
            <person name="Sharpe A.G."/>
            <person name="Cannon S."/>
            <person name="Baek J."/>
            <person name="Rosen B.D."/>
            <person name="Tar'an B."/>
            <person name="Millan T."/>
            <person name="Zhang X."/>
            <person name="Ramsay L.D."/>
            <person name="Iwata A."/>
            <person name="Wang Y."/>
            <person name="Nelson W."/>
            <person name="Farmer A.D."/>
            <person name="Gaur P.M."/>
            <person name="Soderlund C."/>
            <person name="Penmetsa R.V."/>
            <person name="Xu C."/>
            <person name="Bharti A.K."/>
            <person name="He W."/>
            <person name="Winter P."/>
            <person name="Zhao S."/>
            <person name="Hane J.K."/>
            <person name="Carrasquilla-Garcia N."/>
            <person name="Condie J.A."/>
            <person name="Upadhyaya H.D."/>
            <person name="Luo M.C."/>
            <person name="Thudi M."/>
            <person name="Gowda C.L."/>
            <person name="Singh N.P."/>
            <person name="Lichtenzveig J."/>
            <person name="Gali K.K."/>
            <person name="Rubio J."/>
            <person name="Nadarajan N."/>
            <person name="Dolezel J."/>
            <person name="Bansal K.C."/>
            <person name="Xu X."/>
            <person name="Edwards D."/>
            <person name="Zhang G."/>
            <person name="Kahl G."/>
            <person name="Gil J."/>
            <person name="Singh K.B."/>
            <person name="Datta S.K."/>
            <person name="Jackson S.A."/>
            <person name="Wang J."/>
            <person name="Cook D.R."/>
        </authorList>
    </citation>
    <scope>NUCLEOTIDE SEQUENCE [LARGE SCALE GENOMIC DNA]</scope>
    <source>
        <strain evidence="1">cv. CDC Frontier</strain>
    </source>
</reference>
<reference evidence="2" key="2">
    <citation type="submission" date="2025-08" db="UniProtKB">
        <authorList>
            <consortium name="RefSeq"/>
        </authorList>
    </citation>
    <scope>IDENTIFICATION</scope>
    <source>
        <tissue evidence="2">Etiolated seedlings</tissue>
    </source>
</reference>
<dbReference type="Pfam" id="PF05056">
    <property type="entry name" value="DUF674"/>
    <property type="match status" value="1"/>
</dbReference>
<dbReference type="OrthoDB" id="1277335at2759"/>
<dbReference type="PANTHER" id="PTHR33103:SF93">
    <property type="entry name" value="DUF674 FAMILY PROTEIN"/>
    <property type="match status" value="1"/>
</dbReference>
<dbReference type="Proteomes" id="UP000087171">
    <property type="component" value="Chromosome Ca6"/>
</dbReference>
<protein>
    <submittedName>
        <fullName evidence="2">Uncharacterized protein LOC101488456</fullName>
    </submittedName>
</protein>
<dbReference type="PANTHER" id="PTHR33103">
    <property type="entry name" value="OS01G0153900 PROTEIN"/>
    <property type="match status" value="1"/>
</dbReference>
<gene>
    <name evidence="2" type="primary">LOC101488456</name>
</gene>
<dbReference type="PaxDb" id="3827-XP_004506639.1"/>
<organism evidence="1 2">
    <name type="scientific">Cicer arietinum</name>
    <name type="common">Chickpea</name>
    <name type="synonym">Garbanzo</name>
    <dbReference type="NCBI Taxonomy" id="3827"/>
    <lineage>
        <taxon>Eukaryota</taxon>
        <taxon>Viridiplantae</taxon>
        <taxon>Streptophyta</taxon>
        <taxon>Embryophyta</taxon>
        <taxon>Tracheophyta</taxon>
        <taxon>Spermatophyta</taxon>
        <taxon>Magnoliopsida</taxon>
        <taxon>eudicotyledons</taxon>
        <taxon>Gunneridae</taxon>
        <taxon>Pentapetalae</taxon>
        <taxon>rosids</taxon>
        <taxon>fabids</taxon>
        <taxon>Fabales</taxon>
        <taxon>Fabaceae</taxon>
        <taxon>Papilionoideae</taxon>
        <taxon>50 kb inversion clade</taxon>
        <taxon>NPAAA clade</taxon>
        <taxon>Hologalegina</taxon>
        <taxon>IRL clade</taxon>
        <taxon>Cicereae</taxon>
        <taxon>Cicer</taxon>
    </lineage>
</organism>
<dbReference type="GeneID" id="101488456"/>
<dbReference type="STRING" id="3827.A0A1S2YLM9"/>
<dbReference type="AlphaFoldDB" id="A0A1S2YLM9"/>
<accession>A0A1S2YLM9</accession>
<evidence type="ECO:0000313" key="2">
    <source>
        <dbReference type="RefSeq" id="XP_004506639.1"/>
    </source>
</evidence>
<keyword evidence="1" id="KW-1185">Reference proteome</keyword>
<dbReference type="RefSeq" id="XP_004506639.1">
    <property type="nucleotide sequence ID" value="XM_004506582.3"/>
</dbReference>
<proteinExistence type="predicted"/>